<protein>
    <recommendedName>
        <fullName evidence="3">DUF2188 domain-containing protein</fullName>
    </recommendedName>
</protein>
<dbReference type="AlphaFoldDB" id="A0A502HGM9"/>
<accession>A0A502HGM9</accession>
<dbReference type="RefSeq" id="WP_140670301.1">
    <property type="nucleotide sequence ID" value="NZ_RCZE01000014.1"/>
</dbReference>
<reference evidence="1 2" key="1">
    <citation type="journal article" date="2019" name="Environ. Microbiol.">
        <title>Species interactions and distinct microbial communities in high Arctic permafrost affected cryosols are associated with the CH4 and CO2 gas fluxes.</title>
        <authorList>
            <person name="Altshuler I."/>
            <person name="Hamel J."/>
            <person name="Turney S."/>
            <person name="Magnuson E."/>
            <person name="Levesque R."/>
            <person name="Greer C."/>
            <person name="Whyte L.G."/>
        </authorList>
    </citation>
    <scope>NUCLEOTIDE SEQUENCE [LARGE SCALE GENOMIC DNA]</scope>
    <source>
        <strain evidence="1 2">E3</strain>
    </source>
</reference>
<dbReference type="Proteomes" id="UP000317933">
    <property type="component" value="Unassembled WGS sequence"/>
</dbReference>
<dbReference type="EMBL" id="RCZE01000014">
    <property type="protein sequence ID" value="TPG73841.1"/>
    <property type="molecule type" value="Genomic_DNA"/>
</dbReference>
<sequence>MIIAITEKRTSHRWVVQLDNLEVNFNGQEEAKAFVGQLNARINAPHPWPITAGRPVFERQARGRYLAATIE</sequence>
<organism evidence="1 2">
    <name type="scientific">Pseudomonas arsenicoxydans</name>
    <dbReference type="NCBI Taxonomy" id="702115"/>
    <lineage>
        <taxon>Bacteria</taxon>
        <taxon>Pseudomonadati</taxon>
        <taxon>Pseudomonadota</taxon>
        <taxon>Gammaproteobacteria</taxon>
        <taxon>Pseudomonadales</taxon>
        <taxon>Pseudomonadaceae</taxon>
        <taxon>Pseudomonas</taxon>
    </lineage>
</organism>
<evidence type="ECO:0000313" key="2">
    <source>
        <dbReference type="Proteomes" id="UP000317933"/>
    </source>
</evidence>
<name>A0A502HGM9_9PSED</name>
<gene>
    <name evidence="1" type="ORF">EAH78_25945</name>
</gene>
<proteinExistence type="predicted"/>
<evidence type="ECO:0008006" key="3">
    <source>
        <dbReference type="Google" id="ProtNLM"/>
    </source>
</evidence>
<evidence type="ECO:0000313" key="1">
    <source>
        <dbReference type="EMBL" id="TPG73841.1"/>
    </source>
</evidence>
<comment type="caution">
    <text evidence="1">The sequence shown here is derived from an EMBL/GenBank/DDBJ whole genome shotgun (WGS) entry which is preliminary data.</text>
</comment>